<evidence type="ECO:0000313" key="8">
    <source>
        <dbReference type="Proteomes" id="UP000568888"/>
    </source>
</evidence>
<sequence length="224" mass="23499">MSNVIIKASDLAKSYETGAVTTHALRGVSLEIEKGSFTAIVGPSGHGKSTLMHLLGGLDRPSAGSVFIEGTDLRGLDNSGLARLRGEKIGFVFQFFNLLQGLSAKENIEVAAMLAGVPEKDQGARALALLAQVGLADKAGSKPSQLSGGQQQRVAIARALVNDPALLLMDEPTGNLDSASEAEVLEILRKLHVQGKTVVVVTHNNEIAQKAEQVICVRDGRIAA</sequence>
<dbReference type="PANTHER" id="PTHR24220">
    <property type="entry name" value="IMPORT ATP-BINDING PROTEIN"/>
    <property type="match status" value="1"/>
</dbReference>
<dbReference type="InterPro" id="IPR017871">
    <property type="entry name" value="ABC_transporter-like_CS"/>
</dbReference>
<dbReference type="Proteomes" id="UP000831485">
    <property type="component" value="Chromosome"/>
</dbReference>
<reference evidence="7" key="3">
    <citation type="submission" date="2022-04" db="EMBL/GenBank/DDBJ databases">
        <authorList>
            <person name="Liu G."/>
        </authorList>
    </citation>
    <scope>NUCLEOTIDE SEQUENCE</scope>
    <source>
        <strain evidence="7">RG22</strain>
    </source>
</reference>
<dbReference type="InterPro" id="IPR003439">
    <property type="entry name" value="ABC_transporter-like_ATP-bd"/>
</dbReference>
<evidence type="ECO:0000259" key="5">
    <source>
        <dbReference type="PROSITE" id="PS50893"/>
    </source>
</evidence>
<dbReference type="GO" id="GO:0005524">
    <property type="term" value="F:ATP binding"/>
    <property type="evidence" value="ECO:0007669"/>
    <property type="project" value="UniProtKB-KW"/>
</dbReference>
<name>A0A6V8MTU5_9BACT</name>
<keyword evidence="9" id="KW-1185">Reference proteome</keyword>
<dbReference type="Proteomes" id="UP000568888">
    <property type="component" value="Unassembled WGS sequence"/>
</dbReference>
<dbReference type="EMBL" id="CP096574">
    <property type="protein sequence ID" value="UPU37895.1"/>
    <property type="molecule type" value="Genomic_DNA"/>
</dbReference>
<dbReference type="Pfam" id="PF00005">
    <property type="entry name" value="ABC_tran"/>
    <property type="match status" value="1"/>
</dbReference>
<dbReference type="GO" id="GO:0022857">
    <property type="term" value="F:transmembrane transporter activity"/>
    <property type="evidence" value="ECO:0007669"/>
    <property type="project" value="TreeGrafter"/>
</dbReference>
<keyword evidence="1" id="KW-0813">Transport</keyword>
<dbReference type="RefSeq" id="WP_183346437.1">
    <property type="nucleotide sequence ID" value="NZ_BLXY01000002.1"/>
</dbReference>
<dbReference type="CDD" id="cd03255">
    <property type="entry name" value="ABC_MJ0796_LolCDE_FtsE"/>
    <property type="match status" value="1"/>
</dbReference>
<dbReference type="InterPro" id="IPR003593">
    <property type="entry name" value="AAA+_ATPase"/>
</dbReference>
<gene>
    <name evidence="6" type="ORF">GMPD_15050</name>
    <name evidence="7" type="ORF">M1B72_09350</name>
</gene>
<evidence type="ECO:0000313" key="6">
    <source>
        <dbReference type="EMBL" id="GFO63586.1"/>
    </source>
</evidence>
<reference evidence="8" key="1">
    <citation type="submission" date="2020-06" db="EMBL/GenBank/DDBJ databases">
        <title>Draft genomic sequecing of Geomonas sp. Red736.</title>
        <authorList>
            <person name="Itoh H."/>
            <person name="Xu Z.X."/>
            <person name="Ushijima N."/>
            <person name="Masuda Y."/>
            <person name="Shiratori Y."/>
            <person name="Senoo K."/>
        </authorList>
    </citation>
    <scope>NUCLEOTIDE SEQUENCE [LARGE SCALE GENOMIC DNA]</scope>
    <source>
        <strain evidence="8">Red736</strain>
    </source>
</reference>
<dbReference type="InterPro" id="IPR015854">
    <property type="entry name" value="ABC_transpr_LolD-like"/>
</dbReference>
<organism evidence="6 8">
    <name type="scientific">Geomonas paludis</name>
    <dbReference type="NCBI Taxonomy" id="2740185"/>
    <lineage>
        <taxon>Bacteria</taxon>
        <taxon>Pseudomonadati</taxon>
        <taxon>Thermodesulfobacteriota</taxon>
        <taxon>Desulfuromonadia</taxon>
        <taxon>Geobacterales</taxon>
        <taxon>Geobacteraceae</taxon>
        <taxon>Geomonas</taxon>
    </lineage>
</organism>
<dbReference type="EMBL" id="BLXY01000002">
    <property type="protein sequence ID" value="GFO63586.1"/>
    <property type="molecule type" value="Genomic_DNA"/>
</dbReference>
<proteinExistence type="inferred from homology"/>
<dbReference type="SUPFAM" id="SSF52540">
    <property type="entry name" value="P-loop containing nucleoside triphosphate hydrolases"/>
    <property type="match status" value="1"/>
</dbReference>
<keyword evidence="2" id="KW-0547">Nucleotide-binding</keyword>
<evidence type="ECO:0000313" key="9">
    <source>
        <dbReference type="Proteomes" id="UP000831485"/>
    </source>
</evidence>
<evidence type="ECO:0000256" key="2">
    <source>
        <dbReference type="ARBA" id="ARBA00022741"/>
    </source>
</evidence>
<keyword evidence="3 6" id="KW-0067">ATP-binding</keyword>
<dbReference type="InterPro" id="IPR017911">
    <property type="entry name" value="MacB-like_ATP-bd"/>
</dbReference>
<comment type="similarity">
    <text evidence="4">Belongs to the ABC transporter superfamily. Macrolide exporter (TC 3.A.1.122) family.</text>
</comment>
<dbReference type="AlphaFoldDB" id="A0A6V8MTU5"/>
<evidence type="ECO:0000256" key="3">
    <source>
        <dbReference type="ARBA" id="ARBA00022840"/>
    </source>
</evidence>
<dbReference type="GO" id="GO:0005886">
    <property type="term" value="C:plasma membrane"/>
    <property type="evidence" value="ECO:0007669"/>
    <property type="project" value="TreeGrafter"/>
</dbReference>
<feature type="domain" description="ABC transporter" evidence="5">
    <location>
        <begin position="6"/>
        <end position="224"/>
    </location>
</feature>
<evidence type="ECO:0000256" key="4">
    <source>
        <dbReference type="ARBA" id="ARBA00038388"/>
    </source>
</evidence>
<dbReference type="GO" id="GO:0016887">
    <property type="term" value="F:ATP hydrolysis activity"/>
    <property type="evidence" value="ECO:0007669"/>
    <property type="project" value="InterPro"/>
</dbReference>
<accession>A0A6V8MTU5</accession>
<protein>
    <submittedName>
        <fullName evidence="6">ABC transporter ATP-binding protein</fullName>
    </submittedName>
</protein>
<dbReference type="Gene3D" id="3.40.50.300">
    <property type="entry name" value="P-loop containing nucleotide triphosphate hydrolases"/>
    <property type="match status" value="1"/>
</dbReference>
<evidence type="ECO:0000256" key="1">
    <source>
        <dbReference type="ARBA" id="ARBA00022448"/>
    </source>
</evidence>
<dbReference type="GO" id="GO:0098796">
    <property type="term" value="C:membrane protein complex"/>
    <property type="evidence" value="ECO:0007669"/>
    <property type="project" value="UniProtKB-ARBA"/>
</dbReference>
<dbReference type="FunFam" id="3.40.50.300:FF:000032">
    <property type="entry name" value="Export ABC transporter ATP-binding protein"/>
    <property type="match status" value="1"/>
</dbReference>
<dbReference type="PANTHER" id="PTHR24220:SF86">
    <property type="entry name" value="ABC TRANSPORTER ABCH.1"/>
    <property type="match status" value="1"/>
</dbReference>
<reference evidence="6" key="2">
    <citation type="journal article" date="2021" name="Int. J. Syst. Evol. Microbiol.">
        <title>Geomonas silvestris sp. nov., Geomonas paludis sp. nov. and Geomonas limicola sp. nov., isolated from terrestrial environments, and emended description of the genus Geomonas.</title>
        <authorList>
            <person name="Itoh H."/>
            <person name="Xu Z."/>
            <person name="Masuda Y."/>
            <person name="Ushijima N."/>
            <person name="Hayakawa C."/>
            <person name="Shiratori Y."/>
            <person name="Senoo K."/>
        </authorList>
    </citation>
    <scope>NUCLEOTIDE SEQUENCE</scope>
    <source>
        <strain evidence="6">Red736</strain>
    </source>
</reference>
<dbReference type="InterPro" id="IPR027417">
    <property type="entry name" value="P-loop_NTPase"/>
</dbReference>
<dbReference type="SMART" id="SM00382">
    <property type="entry name" value="AAA"/>
    <property type="match status" value="1"/>
</dbReference>
<dbReference type="PROSITE" id="PS50893">
    <property type="entry name" value="ABC_TRANSPORTER_2"/>
    <property type="match status" value="1"/>
</dbReference>
<dbReference type="PROSITE" id="PS00211">
    <property type="entry name" value="ABC_TRANSPORTER_1"/>
    <property type="match status" value="1"/>
</dbReference>
<evidence type="ECO:0000313" key="7">
    <source>
        <dbReference type="EMBL" id="UPU37895.1"/>
    </source>
</evidence>